<dbReference type="EMBL" id="JASMQC010000008">
    <property type="protein sequence ID" value="KAK1942830.1"/>
    <property type="molecule type" value="Genomic_DNA"/>
</dbReference>
<dbReference type="Proteomes" id="UP001259832">
    <property type="component" value="Unassembled WGS sequence"/>
</dbReference>
<evidence type="ECO:0000313" key="1">
    <source>
        <dbReference type="EMBL" id="KAK1942830.1"/>
    </source>
</evidence>
<keyword evidence="2" id="KW-1185">Reference proteome</keyword>
<proteinExistence type="predicted"/>
<comment type="caution">
    <text evidence="1">The sequence shown here is derived from an EMBL/GenBank/DDBJ whole genome shotgun (WGS) entry which is preliminary data.</text>
</comment>
<evidence type="ECO:0008006" key="3">
    <source>
        <dbReference type="Google" id="ProtNLM"/>
    </source>
</evidence>
<name>A0AAD9LMV4_9STRA</name>
<reference evidence="1" key="1">
    <citation type="submission" date="2023-08" db="EMBL/GenBank/DDBJ databases">
        <title>Reference Genome Resource for the Citrus Pathogen Phytophthora citrophthora.</title>
        <authorList>
            <person name="Moller H."/>
            <person name="Coetzee B."/>
            <person name="Rose L.J."/>
            <person name="Van Niekerk J.M."/>
        </authorList>
    </citation>
    <scope>NUCLEOTIDE SEQUENCE</scope>
    <source>
        <strain evidence="1">STE-U-9442</strain>
    </source>
</reference>
<accession>A0AAD9LMV4</accession>
<protein>
    <recommendedName>
        <fullName evidence="3">Crinkler (CRN) family protein</fullName>
    </recommendedName>
</protein>
<sequence length="257" mass="29345">MDWESFSQETSRHCMPSAAIVKLSEVTGTRLQDMCVILCVDRLPKRDFENDLDFYGALNALAELVNTSECWVIAICSATIYDLENNSLADATQWICQVPTTTLSHPTVTGEDIFAVYEDNKLVKLLIDDMGGFGTPVEILHDVLSESSKPMEYVPVLTDVLNLLQSRYPQFRKKFEKMRNVFLAVVARRKVDEHSQFGILSLDQVTAFGLIRLNEVEQILTCPYVLYLLLDSSEFPWIKELCHAPKENRVEVKPWQF</sequence>
<organism evidence="1 2">
    <name type="scientific">Phytophthora citrophthora</name>
    <dbReference type="NCBI Taxonomy" id="4793"/>
    <lineage>
        <taxon>Eukaryota</taxon>
        <taxon>Sar</taxon>
        <taxon>Stramenopiles</taxon>
        <taxon>Oomycota</taxon>
        <taxon>Peronosporomycetes</taxon>
        <taxon>Peronosporales</taxon>
        <taxon>Peronosporaceae</taxon>
        <taxon>Phytophthora</taxon>
    </lineage>
</organism>
<evidence type="ECO:0000313" key="2">
    <source>
        <dbReference type="Proteomes" id="UP001259832"/>
    </source>
</evidence>
<dbReference type="AlphaFoldDB" id="A0AAD9LMV4"/>
<gene>
    <name evidence="1" type="ORF">P3T76_005467</name>
</gene>